<dbReference type="EMBL" id="DACTCB010000011">
    <property type="protein sequence ID" value="HAT4308367.1"/>
    <property type="molecule type" value="Genomic_DNA"/>
</dbReference>
<proteinExistence type="predicted"/>
<reference evidence="1" key="1">
    <citation type="journal article" date="2018" name="Genome Biol.">
        <title>SKESA: strategic k-mer extension for scrupulous assemblies.</title>
        <authorList>
            <person name="Souvorov A."/>
            <person name="Agarwala R."/>
            <person name="Lipman D.J."/>
        </authorList>
    </citation>
    <scope>NUCLEOTIDE SEQUENCE</scope>
    <source>
        <strain evidence="1">C8</strain>
    </source>
</reference>
<reference evidence="1" key="2">
    <citation type="submission" date="2020-07" db="EMBL/GenBank/DDBJ databases">
        <authorList>
            <consortium name="NCBI Pathogen Detection Project"/>
        </authorList>
    </citation>
    <scope>NUCLEOTIDE SEQUENCE</scope>
    <source>
        <strain evidence="1">C8</strain>
    </source>
</reference>
<dbReference type="RefSeq" id="WP_004456508.1">
    <property type="nucleotide sequence ID" value="NZ_CATNXJ010000012.1"/>
</dbReference>
<gene>
    <name evidence="1" type="ORF">I9080_002178</name>
</gene>
<accession>A0A8H9R051</accession>
<organism evidence="1">
    <name type="scientific">Clostridium perfringens</name>
    <dbReference type="NCBI Taxonomy" id="1502"/>
    <lineage>
        <taxon>Bacteria</taxon>
        <taxon>Bacillati</taxon>
        <taxon>Bacillota</taxon>
        <taxon>Clostridia</taxon>
        <taxon>Eubacteriales</taxon>
        <taxon>Clostridiaceae</taxon>
        <taxon>Clostridium</taxon>
    </lineage>
</organism>
<sequence length="94" mass="11116">MNINVDFKKLEKHKLSEDDLLVRELLNICSEPFLNIDSALDIIPKLRTKHLIKAYREIDSSENKELVDMSIFEYLKDNIESTPEINFEEDEIYV</sequence>
<evidence type="ECO:0000313" key="1">
    <source>
        <dbReference type="EMBL" id="HAT4308367.1"/>
    </source>
</evidence>
<dbReference type="AlphaFoldDB" id="A0A8H9R051"/>
<protein>
    <submittedName>
        <fullName evidence="1">Uncharacterized protein</fullName>
    </submittedName>
</protein>
<dbReference type="Proteomes" id="UP000859547">
    <property type="component" value="Unassembled WGS sequence"/>
</dbReference>
<comment type="caution">
    <text evidence="1">The sequence shown here is derived from an EMBL/GenBank/DDBJ whole genome shotgun (WGS) entry which is preliminary data.</text>
</comment>
<name>A0A8H9R051_CLOPF</name>